<dbReference type="Pfam" id="PF03720">
    <property type="entry name" value="UDPG_MGDP_dh_C"/>
    <property type="match status" value="1"/>
</dbReference>
<proteinExistence type="predicted"/>
<feature type="domain" description="UDP-glucose/GDP-mannose dehydrogenase C-terminal" evidence="1">
    <location>
        <begin position="12"/>
        <end position="113"/>
    </location>
</feature>
<sequence length="132" mass="13939">MVRVCPDEVKVAALGLTFKAGTSDIRDSPAVAICKGLQDAGSQVTAYDPRPDSLEGARLPVGTARDPYVAAKDADAILVLTEWPEFGELDWGYIERCVAPGAVVIDTRNILDREAVMGSRLVCLGNGTAGGY</sequence>
<evidence type="ECO:0000259" key="1">
    <source>
        <dbReference type="SMART" id="SM00984"/>
    </source>
</evidence>
<gene>
    <name evidence="2" type="ORF">M5I08_19370</name>
</gene>
<dbReference type="RefSeq" id="WP_249762906.1">
    <property type="nucleotide sequence ID" value="NZ_CAJUXY010000001.1"/>
</dbReference>
<keyword evidence="3" id="KW-1185">Reference proteome</keyword>
<dbReference type="SUPFAM" id="SSF52413">
    <property type="entry name" value="UDP-glucose/GDP-mannose dehydrogenase C-terminal domain"/>
    <property type="match status" value="1"/>
</dbReference>
<protein>
    <submittedName>
        <fullName evidence="2">UDP-glucose/GDP-mannose dehydrogenase family protein</fullName>
    </submittedName>
</protein>
<dbReference type="InterPro" id="IPR014027">
    <property type="entry name" value="UDP-Glc/GDP-Man_DH_C"/>
</dbReference>
<dbReference type="InterPro" id="IPR036220">
    <property type="entry name" value="UDP-Glc/GDP-Man_DH_C_sf"/>
</dbReference>
<organism evidence="2 3">
    <name type="scientific">Candidatus Mycobacterium methanotrophicum</name>
    <dbReference type="NCBI Taxonomy" id="2943498"/>
    <lineage>
        <taxon>Bacteria</taxon>
        <taxon>Bacillati</taxon>
        <taxon>Actinomycetota</taxon>
        <taxon>Actinomycetes</taxon>
        <taxon>Mycobacteriales</taxon>
        <taxon>Mycobacteriaceae</taxon>
        <taxon>Mycobacterium</taxon>
    </lineage>
</organism>
<dbReference type="PANTHER" id="PTHR43750:SF3">
    <property type="entry name" value="UDP-GLUCOSE 6-DEHYDROGENASE TUAD"/>
    <property type="match status" value="1"/>
</dbReference>
<reference evidence="2" key="1">
    <citation type="submission" date="2022-05" db="EMBL/GenBank/DDBJ databases">
        <title>A methanotrophic Mycobacterium dominates a cave microbial ecosystem.</title>
        <authorList>
            <person name="Van Spanning R.J.M."/>
            <person name="Guan Q."/>
            <person name="Melkonian C."/>
            <person name="Gallant J."/>
            <person name="Polerecky L."/>
            <person name="Flot J.-F."/>
            <person name="Brandt B.W."/>
            <person name="Braster M."/>
            <person name="Iturbe Espinoza P."/>
            <person name="Aerts J."/>
            <person name="Meima-Franke M."/>
            <person name="Piersma S.R."/>
            <person name="Bunduc C."/>
            <person name="Ummels R."/>
            <person name="Pain A."/>
            <person name="Fleming E.J."/>
            <person name="van der Wel N."/>
            <person name="Gherman V.D."/>
            <person name="Sarbu S.M."/>
            <person name="Bodelier P.L.E."/>
            <person name="Bitter W."/>
        </authorList>
    </citation>
    <scope>NUCLEOTIDE SEQUENCE</scope>
    <source>
        <strain evidence="2">Sulfur Cave</strain>
    </source>
</reference>
<name>A0ABY4QKT4_9MYCO</name>
<dbReference type="SMART" id="SM00984">
    <property type="entry name" value="UDPG_MGDP_dh_C"/>
    <property type="match status" value="1"/>
</dbReference>
<accession>A0ABY4QKT4</accession>
<evidence type="ECO:0000313" key="2">
    <source>
        <dbReference type="EMBL" id="UQX10285.1"/>
    </source>
</evidence>
<dbReference type="PANTHER" id="PTHR43750">
    <property type="entry name" value="UDP-GLUCOSE 6-DEHYDROGENASE TUAD"/>
    <property type="match status" value="1"/>
</dbReference>
<dbReference type="EMBL" id="CP097320">
    <property type="protein sequence ID" value="UQX10285.1"/>
    <property type="molecule type" value="Genomic_DNA"/>
</dbReference>
<evidence type="ECO:0000313" key="3">
    <source>
        <dbReference type="Proteomes" id="UP001056610"/>
    </source>
</evidence>
<dbReference type="Gene3D" id="3.40.50.720">
    <property type="entry name" value="NAD(P)-binding Rossmann-like Domain"/>
    <property type="match status" value="1"/>
</dbReference>
<dbReference type="Proteomes" id="UP001056610">
    <property type="component" value="Chromosome"/>
</dbReference>